<organism evidence="1 2">
    <name type="scientific">Pseudoalteromonas piscicida</name>
    <dbReference type="NCBI Taxonomy" id="43662"/>
    <lineage>
        <taxon>Bacteria</taxon>
        <taxon>Pseudomonadati</taxon>
        <taxon>Pseudomonadota</taxon>
        <taxon>Gammaproteobacteria</taxon>
        <taxon>Alteromonadales</taxon>
        <taxon>Pseudoalteromonadaceae</taxon>
        <taxon>Pseudoalteromonas</taxon>
    </lineage>
</organism>
<feature type="non-terminal residue" evidence="1">
    <location>
        <position position="59"/>
    </location>
</feature>
<dbReference type="Pfam" id="PF00459">
    <property type="entry name" value="Inositol_P"/>
    <property type="match status" value="1"/>
</dbReference>
<sequence length="59" mass="6564">MHPMLNIAVRAARNAGKILLRASEDLSKVEIQQKGTNDLVTNIDKEAEAVIRDTILKSY</sequence>
<dbReference type="AlphaFoldDB" id="A0AAQ2IPT9"/>
<dbReference type="Gene3D" id="3.30.540.10">
    <property type="entry name" value="Fructose-1,6-Bisphosphatase, subunit A, domain 1"/>
    <property type="match status" value="1"/>
</dbReference>
<name>A0AAQ2IPT9_PSEO7</name>
<reference evidence="2" key="2">
    <citation type="submission" date="2019-06" db="EMBL/GenBank/DDBJ databases">
        <title>Co-occurence of chitin degradation, pigmentation and bioactivity in marine Pseudoalteromonas.</title>
        <authorList>
            <person name="Sonnenschein E.C."/>
            <person name="Bech P.K."/>
        </authorList>
    </citation>
    <scope>NUCLEOTIDE SEQUENCE [LARGE SCALE GENOMIC DNA]</scope>
    <source>
        <strain evidence="2">S1607</strain>
    </source>
</reference>
<evidence type="ECO:0000313" key="1">
    <source>
        <dbReference type="EMBL" id="TMN70475.1"/>
    </source>
</evidence>
<proteinExistence type="predicted"/>
<gene>
    <name evidence="1" type="ORF">CWB74_23830</name>
</gene>
<dbReference type="InterPro" id="IPR000760">
    <property type="entry name" value="Inositol_monophosphatase-like"/>
</dbReference>
<dbReference type="RefSeq" id="WP_283235600.1">
    <property type="nucleotide sequence ID" value="NZ_PNEL01000213.1"/>
</dbReference>
<dbReference type="SUPFAM" id="SSF56655">
    <property type="entry name" value="Carbohydrate phosphatase"/>
    <property type="match status" value="1"/>
</dbReference>
<protein>
    <submittedName>
        <fullName evidence="1">Inositol monophosphatase</fullName>
    </submittedName>
</protein>
<dbReference type="Proteomes" id="UP000305423">
    <property type="component" value="Unassembled WGS sequence"/>
</dbReference>
<comment type="caution">
    <text evidence="1">The sequence shown here is derived from an EMBL/GenBank/DDBJ whole genome shotgun (WGS) entry which is preliminary data.</text>
</comment>
<evidence type="ECO:0000313" key="2">
    <source>
        <dbReference type="Proteomes" id="UP000305423"/>
    </source>
</evidence>
<dbReference type="EMBL" id="PNEL01000213">
    <property type="protein sequence ID" value="TMN70475.1"/>
    <property type="molecule type" value="Genomic_DNA"/>
</dbReference>
<accession>A0AAQ2IPT9</accession>
<reference evidence="1 2" key="1">
    <citation type="submission" date="2017-12" db="EMBL/GenBank/DDBJ databases">
        <authorList>
            <person name="Paulsen S."/>
            <person name="Gram L.K."/>
        </authorList>
    </citation>
    <scope>NUCLEOTIDE SEQUENCE [LARGE SCALE GENOMIC DNA]</scope>
    <source>
        <strain evidence="1 2">S1607</strain>
    </source>
</reference>